<dbReference type="AlphaFoldDB" id="A0A126QLE2"/>
<gene>
    <name evidence="1" type="ORF">AWY79_07040</name>
    <name evidence="2" type="ORF">EDC59_101275</name>
</gene>
<reference evidence="2 4" key="2">
    <citation type="submission" date="2019-03" db="EMBL/GenBank/DDBJ databases">
        <title>Genomic Encyclopedia of Type Strains, Phase IV (KMG-IV): sequencing the most valuable type-strain genomes for metagenomic binning, comparative biology and taxonomic classification.</title>
        <authorList>
            <person name="Goeker M."/>
        </authorList>
    </citation>
    <scope>NUCLEOTIDE SEQUENCE [LARGE SCALE GENOMIC DNA]</scope>
    <source>
        <strain evidence="2 4">DSM 101483</strain>
    </source>
</reference>
<accession>A0A126QLE2</accession>
<keyword evidence="3" id="KW-1185">Reference proteome</keyword>
<evidence type="ECO:0000313" key="4">
    <source>
        <dbReference type="Proteomes" id="UP000295506"/>
    </source>
</evidence>
<organism evidence="2 4">
    <name type="scientific">Pseudodesulfovibrio indicus</name>
    <dbReference type="NCBI Taxonomy" id="1716143"/>
    <lineage>
        <taxon>Bacteria</taxon>
        <taxon>Pseudomonadati</taxon>
        <taxon>Thermodesulfobacteriota</taxon>
        <taxon>Desulfovibrionia</taxon>
        <taxon>Desulfovibrionales</taxon>
        <taxon>Desulfovibrionaceae</taxon>
    </lineage>
</organism>
<dbReference type="Proteomes" id="UP000055611">
    <property type="component" value="Chromosome"/>
</dbReference>
<dbReference type="EMBL" id="CP014206">
    <property type="protein sequence ID" value="AMK10880.1"/>
    <property type="molecule type" value="Genomic_DNA"/>
</dbReference>
<evidence type="ECO:0000313" key="3">
    <source>
        <dbReference type="Proteomes" id="UP000055611"/>
    </source>
</evidence>
<name>A0A126QLE2_9BACT</name>
<protein>
    <submittedName>
        <fullName evidence="2">Uncharacterized protein</fullName>
    </submittedName>
</protein>
<proteinExistence type="predicted"/>
<dbReference type="EMBL" id="SOBK01000001">
    <property type="protein sequence ID" value="TDT91872.1"/>
    <property type="molecule type" value="Genomic_DNA"/>
</dbReference>
<dbReference type="Proteomes" id="UP000295506">
    <property type="component" value="Unassembled WGS sequence"/>
</dbReference>
<dbReference type="RefSeq" id="WP_066801952.1">
    <property type="nucleotide sequence ID" value="NZ_CP014206.1"/>
</dbReference>
<sequence length="171" mass="19132">MPSLKAPFRIPATKGKKAWPLLCVFPGDHEESWSKYGGNKNNFRLQIGNAFYRRPTERRSFLSAAELGQLLGKRIAEVFGVEPGQPENGAIRVNLYLPQGAKVWYREGGMLPEAEMIGAPPRQNAEGEWVVVLAYSRKTVPVTAVRPRTESLAECTMEPEACMEGYFDDQD</sequence>
<evidence type="ECO:0000313" key="2">
    <source>
        <dbReference type="EMBL" id="TDT91872.1"/>
    </source>
</evidence>
<reference evidence="1 3" key="1">
    <citation type="journal article" date="2016" name="Front. Microbiol.">
        <title>Genome Sequence of the Piezophilic, Mesophilic Sulfate-Reducing Bacterium Desulfovibrio indicus J2T.</title>
        <authorList>
            <person name="Cao J."/>
            <person name="Maignien L."/>
            <person name="Shao Z."/>
            <person name="Alain K."/>
            <person name="Jebbar M."/>
        </authorList>
    </citation>
    <scope>NUCLEOTIDE SEQUENCE [LARGE SCALE GENOMIC DNA]</scope>
    <source>
        <strain evidence="1 3">J2</strain>
    </source>
</reference>
<evidence type="ECO:0000313" key="1">
    <source>
        <dbReference type="EMBL" id="AMK10880.1"/>
    </source>
</evidence>
<dbReference type="KEGG" id="dej:AWY79_07040"/>